<protein>
    <recommendedName>
        <fullName evidence="1">Heterokaryon incompatibility domain-containing protein</fullName>
    </recommendedName>
</protein>
<dbReference type="AlphaFoldDB" id="A0A0C3H0Y0"/>
<dbReference type="EMBL" id="KN832883">
    <property type="protein sequence ID" value="KIM97039.1"/>
    <property type="molecule type" value="Genomic_DNA"/>
</dbReference>
<dbReference type="Proteomes" id="UP000054321">
    <property type="component" value="Unassembled WGS sequence"/>
</dbReference>
<reference evidence="2 3" key="1">
    <citation type="submission" date="2014-04" db="EMBL/GenBank/DDBJ databases">
        <authorList>
            <consortium name="DOE Joint Genome Institute"/>
            <person name="Kuo A."/>
            <person name="Martino E."/>
            <person name="Perotto S."/>
            <person name="Kohler A."/>
            <person name="Nagy L.G."/>
            <person name="Floudas D."/>
            <person name="Copeland A."/>
            <person name="Barry K.W."/>
            <person name="Cichocki N."/>
            <person name="Veneault-Fourrey C."/>
            <person name="LaButti K."/>
            <person name="Lindquist E.A."/>
            <person name="Lipzen A."/>
            <person name="Lundell T."/>
            <person name="Morin E."/>
            <person name="Murat C."/>
            <person name="Sun H."/>
            <person name="Tunlid A."/>
            <person name="Henrissat B."/>
            <person name="Grigoriev I.V."/>
            <person name="Hibbett D.S."/>
            <person name="Martin F."/>
            <person name="Nordberg H.P."/>
            <person name="Cantor M.N."/>
            <person name="Hua S.X."/>
        </authorList>
    </citation>
    <scope>NUCLEOTIDE SEQUENCE [LARGE SCALE GENOMIC DNA]</scope>
    <source>
        <strain evidence="2 3">Zn</strain>
    </source>
</reference>
<dbReference type="STRING" id="913774.A0A0C3H0Y0"/>
<sequence>MEPSPPIATSEIHSLPPYKYSPLSAGSSEIRLLALQRSTTPTEPIMCRLFKVSLNDAPKFPSSTNPLPISVYTPLSYCWGTISGMKPIVIDRQSFHVTPSLYSALQHFRGTHQNLPRSAKQLERDNETYWWIDAICVNQGDLDERSSQVGLMTRLYKQAQMVHVWLGEESEDSARAMQLV</sequence>
<organism evidence="2 3">
    <name type="scientific">Oidiodendron maius (strain Zn)</name>
    <dbReference type="NCBI Taxonomy" id="913774"/>
    <lineage>
        <taxon>Eukaryota</taxon>
        <taxon>Fungi</taxon>
        <taxon>Dikarya</taxon>
        <taxon>Ascomycota</taxon>
        <taxon>Pezizomycotina</taxon>
        <taxon>Leotiomycetes</taxon>
        <taxon>Leotiomycetes incertae sedis</taxon>
        <taxon>Myxotrichaceae</taxon>
        <taxon>Oidiodendron</taxon>
    </lineage>
</organism>
<keyword evidence="3" id="KW-1185">Reference proteome</keyword>
<dbReference type="PANTHER" id="PTHR24148:SF73">
    <property type="entry name" value="HET DOMAIN PROTEIN (AFU_ORTHOLOGUE AFUA_8G01020)"/>
    <property type="match status" value="1"/>
</dbReference>
<evidence type="ECO:0000313" key="3">
    <source>
        <dbReference type="Proteomes" id="UP000054321"/>
    </source>
</evidence>
<proteinExistence type="predicted"/>
<feature type="domain" description="Heterokaryon incompatibility" evidence="1">
    <location>
        <begin position="72"/>
        <end position="177"/>
    </location>
</feature>
<dbReference type="PANTHER" id="PTHR24148">
    <property type="entry name" value="ANKYRIN REPEAT DOMAIN-CONTAINING PROTEIN 39 HOMOLOG-RELATED"/>
    <property type="match status" value="1"/>
</dbReference>
<evidence type="ECO:0000259" key="1">
    <source>
        <dbReference type="Pfam" id="PF06985"/>
    </source>
</evidence>
<dbReference type="HOGENOM" id="CLU_004184_6_2_1"/>
<reference evidence="3" key="2">
    <citation type="submission" date="2015-01" db="EMBL/GenBank/DDBJ databases">
        <title>Evolutionary Origins and Diversification of the Mycorrhizal Mutualists.</title>
        <authorList>
            <consortium name="DOE Joint Genome Institute"/>
            <consortium name="Mycorrhizal Genomics Consortium"/>
            <person name="Kohler A."/>
            <person name="Kuo A."/>
            <person name="Nagy L.G."/>
            <person name="Floudas D."/>
            <person name="Copeland A."/>
            <person name="Barry K.W."/>
            <person name="Cichocki N."/>
            <person name="Veneault-Fourrey C."/>
            <person name="LaButti K."/>
            <person name="Lindquist E.A."/>
            <person name="Lipzen A."/>
            <person name="Lundell T."/>
            <person name="Morin E."/>
            <person name="Murat C."/>
            <person name="Riley R."/>
            <person name="Ohm R."/>
            <person name="Sun H."/>
            <person name="Tunlid A."/>
            <person name="Henrissat B."/>
            <person name="Grigoriev I.V."/>
            <person name="Hibbett D.S."/>
            <person name="Martin F."/>
        </authorList>
    </citation>
    <scope>NUCLEOTIDE SEQUENCE [LARGE SCALE GENOMIC DNA]</scope>
    <source>
        <strain evidence="3">Zn</strain>
    </source>
</reference>
<gene>
    <name evidence="2" type="ORF">OIDMADRAFT_131266</name>
</gene>
<dbReference type="InterPro" id="IPR052895">
    <property type="entry name" value="HetReg/Transcr_Mod"/>
</dbReference>
<evidence type="ECO:0000313" key="2">
    <source>
        <dbReference type="EMBL" id="KIM97039.1"/>
    </source>
</evidence>
<dbReference type="OrthoDB" id="2157530at2759"/>
<dbReference type="InParanoid" id="A0A0C3H0Y0"/>
<accession>A0A0C3H0Y0</accession>
<feature type="non-terminal residue" evidence="2">
    <location>
        <position position="180"/>
    </location>
</feature>
<name>A0A0C3H0Y0_OIDMZ</name>
<dbReference type="Pfam" id="PF06985">
    <property type="entry name" value="HET"/>
    <property type="match status" value="1"/>
</dbReference>
<dbReference type="InterPro" id="IPR010730">
    <property type="entry name" value="HET"/>
</dbReference>